<protein>
    <submittedName>
        <fullName evidence="1">Uncharacterized protein</fullName>
    </submittedName>
</protein>
<keyword evidence="2" id="KW-1185">Reference proteome</keyword>
<dbReference type="Proteomes" id="UP000317650">
    <property type="component" value="Chromosome 8"/>
</dbReference>
<name>A0A4V4H8P8_MUSBA</name>
<dbReference type="AlphaFoldDB" id="A0A4V4H8P8"/>
<reference evidence="1 2" key="1">
    <citation type="journal article" date="2019" name="Nat. Plants">
        <title>Genome sequencing of Musa balbisiana reveals subgenome evolution and function divergence in polyploid bananas.</title>
        <authorList>
            <person name="Yao X."/>
        </authorList>
    </citation>
    <scope>NUCLEOTIDE SEQUENCE [LARGE SCALE GENOMIC DNA]</scope>
    <source>
        <strain evidence="2">cv. DH-PKW</strain>
        <tissue evidence="1">Leaves</tissue>
    </source>
</reference>
<organism evidence="1 2">
    <name type="scientific">Musa balbisiana</name>
    <name type="common">Banana</name>
    <dbReference type="NCBI Taxonomy" id="52838"/>
    <lineage>
        <taxon>Eukaryota</taxon>
        <taxon>Viridiplantae</taxon>
        <taxon>Streptophyta</taxon>
        <taxon>Embryophyta</taxon>
        <taxon>Tracheophyta</taxon>
        <taxon>Spermatophyta</taxon>
        <taxon>Magnoliopsida</taxon>
        <taxon>Liliopsida</taxon>
        <taxon>Zingiberales</taxon>
        <taxon>Musaceae</taxon>
        <taxon>Musa</taxon>
    </lineage>
</organism>
<dbReference type="EMBL" id="PYDT01000002">
    <property type="protein sequence ID" value="THU68495.1"/>
    <property type="molecule type" value="Genomic_DNA"/>
</dbReference>
<sequence length="59" mass="7076">MGVERQAFLRWELEKGSVMFLWFGVELRKPGWFTFLEGWPNITQPMLNPTRIIWAQKAH</sequence>
<accession>A0A4V4H8P8</accession>
<comment type="caution">
    <text evidence="1">The sequence shown here is derived from an EMBL/GenBank/DDBJ whole genome shotgun (WGS) entry which is preliminary data.</text>
</comment>
<proteinExistence type="predicted"/>
<gene>
    <name evidence="1" type="ORF">C4D60_Mb08t04490</name>
</gene>
<evidence type="ECO:0000313" key="2">
    <source>
        <dbReference type="Proteomes" id="UP000317650"/>
    </source>
</evidence>
<evidence type="ECO:0000313" key="1">
    <source>
        <dbReference type="EMBL" id="THU68495.1"/>
    </source>
</evidence>